<feature type="domain" description="Gamma-glutamylcyclotransferase AIG2-like" evidence="1">
    <location>
        <begin position="5"/>
        <end position="113"/>
    </location>
</feature>
<dbReference type="CDD" id="cd06661">
    <property type="entry name" value="GGCT_like"/>
    <property type="match status" value="1"/>
</dbReference>
<dbReference type="RefSeq" id="WP_217806007.1">
    <property type="nucleotide sequence ID" value="NZ_CP155572.1"/>
</dbReference>
<dbReference type="InterPro" id="IPR013024">
    <property type="entry name" value="GGCT-like"/>
</dbReference>
<gene>
    <name evidence="2" type="ORF">SAMN04488500_12417</name>
</gene>
<name>A0A1W2EHC1_9FIRM</name>
<reference evidence="2 3" key="1">
    <citation type="submission" date="2017-04" db="EMBL/GenBank/DDBJ databases">
        <authorList>
            <person name="Afonso C.L."/>
            <person name="Miller P.J."/>
            <person name="Scott M.A."/>
            <person name="Spackman E."/>
            <person name="Goraichik I."/>
            <person name="Dimitrov K.M."/>
            <person name="Suarez D.L."/>
            <person name="Swayne D.E."/>
        </authorList>
    </citation>
    <scope>NUCLEOTIDE SEQUENCE [LARGE SCALE GENOMIC DNA]</scope>
    <source>
        <strain evidence="2 3">DSM 5090</strain>
    </source>
</reference>
<evidence type="ECO:0000313" key="3">
    <source>
        <dbReference type="Proteomes" id="UP000192738"/>
    </source>
</evidence>
<dbReference type="EMBL" id="FWXI01000024">
    <property type="protein sequence ID" value="SMD08842.1"/>
    <property type="molecule type" value="Genomic_DNA"/>
</dbReference>
<organism evidence="2 3">
    <name type="scientific">Sporomusa malonica</name>
    <dbReference type="NCBI Taxonomy" id="112901"/>
    <lineage>
        <taxon>Bacteria</taxon>
        <taxon>Bacillati</taxon>
        <taxon>Bacillota</taxon>
        <taxon>Negativicutes</taxon>
        <taxon>Selenomonadales</taxon>
        <taxon>Sporomusaceae</taxon>
        <taxon>Sporomusa</taxon>
    </lineage>
</organism>
<dbReference type="Pfam" id="PF06094">
    <property type="entry name" value="GGACT"/>
    <property type="match status" value="1"/>
</dbReference>
<dbReference type="Gene3D" id="3.10.490.10">
    <property type="entry name" value="Gamma-glutamyl cyclotransferase-like"/>
    <property type="match status" value="1"/>
</dbReference>
<dbReference type="GO" id="GO:0016740">
    <property type="term" value="F:transferase activity"/>
    <property type="evidence" value="ECO:0007669"/>
    <property type="project" value="UniProtKB-KW"/>
</dbReference>
<evidence type="ECO:0000313" key="2">
    <source>
        <dbReference type="EMBL" id="SMD08842.1"/>
    </source>
</evidence>
<accession>A0A1W2EHC1</accession>
<dbReference type="Proteomes" id="UP000192738">
    <property type="component" value="Unassembled WGS sequence"/>
</dbReference>
<proteinExistence type="predicted"/>
<dbReference type="InterPro" id="IPR009288">
    <property type="entry name" value="AIG2-like_dom"/>
</dbReference>
<dbReference type="InterPro" id="IPR036568">
    <property type="entry name" value="GGCT-like_sf"/>
</dbReference>
<dbReference type="STRING" id="112901.SAMN04488500_12417"/>
<keyword evidence="2" id="KW-0808">Transferase</keyword>
<dbReference type="SUPFAM" id="SSF110857">
    <property type="entry name" value="Gamma-glutamyl cyclotransferase-like"/>
    <property type="match status" value="1"/>
</dbReference>
<dbReference type="AlphaFoldDB" id="A0A1W2EHC1"/>
<keyword evidence="3" id="KW-1185">Reference proteome</keyword>
<protein>
    <submittedName>
        <fullName evidence="2">Uncharacterized conserved protein YtfP, gamma-glutamylcyclotransferase (GGCT)/AIG2-like family</fullName>
    </submittedName>
</protein>
<sequence length="128" mass="14443">MLNRIFVYGTLKRNFCNHDIVKPFLKSATSAELKGLIYDLPVGYPAAIDGDGQVIGEIFELTDIELALAVLDRLEDYYGPNCRKNLYDRVIRDVSLINGEKVSAYVYLWASPPELEKVGKCLVDGIWK</sequence>
<evidence type="ECO:0000259" key="1">
    <source>
        <dbReference type="Pfam" id="PF06094"/>
    </source>
</evidence>